<gene>
    <name evidence="8" type="primary">mreC</name>
    <name evidence="8" type="ORF">COT91_05190</name>
</gene>
<feature type="domain" description="Rod shape-determining protein MreC beta-barrel core" evidence="7">
    <location>
        <begin position="134"/>
        <end position="280"/>
    </location>
</feature>
<evidence type="ECO:0000256" key="3">
    <source>
        <dbReference type="ARBA" id="ARBA00022960"/>
    </source>
</evidence>
<evidence type="ECO:0000256" key="6">
    <source>
        <dbReference type="SAM" id="Phobius"/>
    </source>
</evidence>
<reference evidence="9" key="1">
    <citation type="submission" date="2017-09" db="EMBL/GenBank/DDBJ databases">
        <title>Depth-based differentiation of microbial function through sediment-hosted aquifers and enrichment of novel symbionts in the deep terrestrial subsurface.</title>
        <authorList>
            <person name="Probst A.J."/>
            <person name="Ladd B."/>
            <person name="Jarett J.K."/>
            <person name="Geller-Mcgrath D.E."/>
            <person name="Sieber C.M.K."/>
            <person name="Emerson J.B."/>
            <person name="Anantharaman K."/>
            <person name="Thomas B.C."/>
            <person name="Malmstrom R."/>
            <person name="Stieglmeier M."/>
            <person name="Klingl A."/>
            <person name="Woyke T."/>
            <person name="Ryan C.M."/>
            <person name="Banfield J.F."/>
        </authorList>
    </citation>
    <scope>NUCLEOTIDE SEQUENCE [LARGE SCALE GENOMIC DNA]</scope>
</reference>
<proteinExistence type="inferred from homology"/>
<dbReference type="GO" id="GO:0008360">
    <property type="term" value="P:regulation of cell shape"/>
    <property type="evidence" value="ECO:0007669"/>
    <property type="project" value="UniProtKB-KW"/>
</dbReference>
<comment type="similarity">
    <text evidence="1 5">Belongs to the MreC family.</text>
</comment>
<dbReference type="InterPro" id="IPR042177">
    <property type="entry name" value="Cell/Rod_1"/>
</dbReference>
<dbReference type="Proteomes" id="UP000230557">
    <property type="component" value="Unassembled WGS sequence"/>
</dbReference>
<dbReference type="PANTHER" id="PTHR34138">
    <property type="entry name" value="CELL SHAPE-DETERMINING PROTEIN MREC"/>
    <property type="match status" value="1"/>
</dbReference>
<accession>A0A2H0VCB4</accession>
<dbReference type="Gene3D" id="2.40.10.350">
    <property type="entry name" value="Rod shape-determining protein MreC, domain 2"/>
    <property type="match status" value="1"/>
</dbReference>
<dbReference type="Gene3D" id="2.40.10.340">
    <property type="entry name" value="Rod shape-determining protein MreC, domain 1"/>
    <property type="match status" value="1"/>
</dbReference>
<evidence type="ECO:0000256" key="5">
    <source>
        <dbReference type="PIRNR" id="PIRNR038471"/>
    </source>
</evidence>
<keyword evidence="6" id="KW-0812">Transmembrane</keyword>
<dbReference type="InterPro" id="IPR042175">
    <property type="entry name" value="Cell/Rod_MreC_2"/>
</dbReference>
<dbReference type="InterPro" id="IPR055342">
    <property type="entry name" value="MreC_beta-barrel_core"/>
</dbReference>
<dbReference type="EMBL" id="PFAJ01000068">
    <property type="protein sequence ID" value="PIR96711.1"/>
    <property type="molecule type" value="Genomic_DNA"/>
</dbReference>
<dbReference type="GO" id="GO:0005886">
    <property type="term" value="C:plasma membrane"/>
    <property type="evidence" value="ECO:0007669"/>
    <property type="project" value="TreeGrafter"/>
</dbReference>
<sequence>MPRVFKSKGRYFFVFLLIFMSKRVVKIIATFIVIAVFFVFSALGYLHFVKGPALTVTQPFVRIISSSTSKIQSFFSSLLLIKRQLNERTKLEKELSRLKVESTKLLIFQEENEVLRELLSLRKSLNFVTAPAQVVSREPAGVRSAVVINKGENSGVSPGNAVIDEQGNLLGIVGDVFKNTAFVILITDGTAKIDVEIASQDTLGVLSGSHGLSLNLELVSQGAKVTKGDKVITSGLTGEVPYGLLAGFIEEQQTEGLNLFQKISVLPSGDIKNFRFVLVITDF</sequence>
<comment type="function">
    <text evidence="5">Involved in formation and maintenance of cell shape.</text>
</comment>
<evidence type="ECO:0000256" key="2">
    <source>
        <dbReference type="ARBA" id="ARBA00013855"/>
    </source>
</evidence>
<evidence type="ECO:0000313" key="8">
    <source>
        <dbReference type="EMBL" id="PIR96711.1"/>
    </source>
</evidence>
<evidence type="ECO:0000256" key="1">
    <source>
        <dbReference type="ARBA" id="ARBA00009369"/>
    </source>
</evidence>
<dbReference type="PIRSF" id="PIRSF038471">
    <property type="entry name" value="MreC"/>
    <property type="match status" value="1"/>
</dbReference>
<dbReference type="AlphaFoldDB" id="A0A2H0VCB4"/>
<organism evidence="8 9">
    <name type="scientific">Candidatus Doudnabacteria bacterium CG10_big_fil_rev_8_21_14_0_10_41_10</name>
    <dbReference type="NCBI Taxonomy" id="1974551"/>
    <lineage>
        <taxon>Bacteria</taxon>
        <taxon>Candidatus Doudnaibacteriota</taxon>
    </lineage>
</organism>
<dbReference type="Pfam" id="PF04085">
    <property type="entry name" value="MreC"/>
    <property type="match status" value="1"/>
</dbReference>
<evidence type="ECO:0000259" key="7">
    <source>
        <dbReference type="Pfam" id="PF04085"/>
    </source>
</evidence>
<comment type="caution">
    <text evidence="8">The sequence shown here is derived from an EMBL/GenBank/DDBJ whole genome shotgun (WGS) entry which is preliminary data.</text>
</comment>
<dbReference type="NCBIfam" id="TIGR00219">
    <property type="entry name" value="mreC"/>
    <property type="match status" value="1"/>
</dbReference>
<dbReference type="PANTHER" id="PTHR34138:SF1">
    <property type="entry name" value="CELL SHAPE-DETERMINING PROTEIN MREC"/>
    <property type="match status" value="1"/>
</dbReference>
<keyword evidence="3 5" id="KW-0133">Cell shape</keyword>
<keyword evidence="6" id="KW-0472">Membrane</keyword>
<dbReference type="InterPro" id="IPR007221">
    <property type="entry name" value="MreC"/>
</dbReference>
<evidence type="ECO:0000313" key="9">
    <source>
        <dbReference type="Proteomes" id="UP000230557"/>
    </source>
</evidence>
<evidence type="ECO:0000256" key="4">
    <source>
        <dbReference type="ARBA" id="ARBA00032089"/>
    </source>
</evidence>
<protein>
    <recommendedName>
        <fullName evidence="2 5">Cell shape-determining protein MreC</fullName>
    </recommendedName>
    <alternativeName>
        <fullName evidence="4 5">Cell shape protein MreC</fullName>
    </alternativeName>
</protein>
<keyword evidence="6" id="KW-1133">Transmembrane helix</keyword>
<feature type="transmembrane region" description="Helical" evidence="6">
    <location>
        <begin position="27"/>
        <end position="48"/>
    </location>
</feature>
<name>A0A2H0VCB4_9BACT</name>